<dbReference type="InterPro" id="IPR000380">
    <property type="entry name" value="Topo_IA"/>
</dbReference>
<gene>
    <name evidence="14" type="ORF">SAMN06265784_12335</name>
</gene>
<dbReference type="GO" id="GO:0043597">
    <property type="term" value="C:cytoplasmic replication fork"/>
    <property type="evidence" value="ECO:0007669"/>
    <property type="project" value="TreeGrafter"/>
</dbReference>
<evidence type="ECO:0000313" key="15">
    <source>
        <dbReference type="Proteomes" id="UP000193228"/>
    </source>
</evidence>
<reference evidence="15" key="1">
    <citation type="submission" date="2017-04" db="EMBL/GenBank/DDBJ databases">
        <authorList>
            <person name="Varghese N."/>
            <person name="Submissions S."/>
        </authorList>
    </citation>
    <scope>NUCLEOTIDE SEQUENCE [LARGE SCALE GENOMIC DNA]</scope>
    <source>
        <strain evidence="15">LMG 29540</strain>
    </source>
</reference>
<comment type="catalytic activity">
    <reaction evidence="1">
        <text>ATP-independent breakage of single-stranded DNA, followed by passage and rejoining.</text>
        <dbReference type="EC" id="5.6.2.1"/>
    </reaction>
</comment>
<evidence type="ECO:0000256" key="3">
    <source>
        <dbReference type="ARBA" id="ARBA00012891"/>
    </source>
</evidence>
<dbReference type="PANTHER" id="PTHR11390:SF21">
    <property type="entry name" value="DNA TOPOISOMERASE 3-ALPHA"/>
    <property type="match status" value="1"/>
</dbReference>
<evidence type="ECO:0000256" key="8">
    <source>
        <dbReference type="ARBA" id="ARBA00031985"/>
    </source>
</evidence>
<dbReference type="GO" id="GO:0003917">
    <property type="term" value="F:DNA topoisomerase type I (single strand cut, ATP-independent) activity"/>
    <property type="evidence" value="ECO:0007669"/>
    <property type="project" value="UniProtKB-EC"/>
</dbReference>
<keyword evidence="4" id="KW-0799">Topoisomerase</keyword>
<dbReference type="InterPro" id="IPR003601">
    <property type="entry name" value="Topo_IA_2"/>
</dbReference>
<evidence type="ECO:0000313" key="14">
    <source>
        <dbReference type="EMBL" id="SMG61571.1"/>
    </source>
</evidence>
<dbReference type="Proteomes" id="UP000193228">
    <property type="component" value="Unassembled WGS sequence"/>
</dbReference>
<evidence type="ECO:0000256" key="5">
    <source>
        <dbReference type="ARBA" id="ARBA00023125"/>
    </source>
</evidence>
<dbReference type="InterPro" id="IPR023406">
    <property type="entry name" value="Topo_IA_AS"/>
</dbReference>
<dbReference type="SMART" id="SM00493">
    <property type="entry name" value="TOPRIM"/>
    <property type="match status" value="1"/>
</dbReference>
<evidence type="ECO:0000256" key="11">
    <source>
        <dbReference type="SAM" id="MobiDB-lite"/>
    </source>
</evidence>
<dbReference type="Gene3D" id="1.10.290.10">
    <property type="entry name" value="Topoisomerase I, domain 4"/>
    <property type="match status" value="1"/>
</dbReference>
<dbReference type="InterPro" id="IPR013824">
    <property type="entry name" value="Topo_IA_cen_sub1"/>
</dbReference>
<dbReference type="SMART" id="SM00436">
    <property type="entry name" value="TOP1Bc"/>
    <property type="match status" value="1"/>
</dbReference>
<feature type="region of interest" description="Disordered" evidence="11">
    <location>
        <begin position="465"/>
        <end position="490"/>
    </location>
</feature>
<dbReference type="PROSITE" id="PS52039">
    <property type="entry name" value="TOPO_IA_2"/>
    <property type="match status" value="1"/>
</dbReference>
<sequence>MKRLFIAEKSSLAQAVVAVLPGAPERKGIATKVGDDYFIPLAGHILEQAMPDEYLPDDVPLNKAGNKVWRACDLPIVPPEWILHPCDDKQATVNAIATLLPQVDEVIHLGDPDAEGQLLVDEVLMFVGNSKPVRRLLVDDYNEKKVREALATMRDNDEPQFRAWYRWALARSHYDWLIGLNTTRAATIRARELGYDGGPLTAGSVQTPTLKLVVDRDRAIENFKPILFFTLSAAFTHELGEFRANWKAGEEQGGLDDAGRLVDATIAQEVAVRLSGKAGTVTAYEKAERKEAPPVTLSLHELTMIAVAKYGYTGTEILDAAQALYEQYKVTSYPRTDNRYLYDVKHEDAPAVMAALAQNVPALAELIKGADLARKSSAFNDKKMEGHSHHGIIPTEGVADLSGLSEIERNVYDLIVRSYIAQFYPAAVFMQTKVEVTVDGECFRANGKTPVSAGWRDVYALPDEDAADSNADSGDDSASGKQTLPAMKEGDAASCRQCDVANRKTTPPARFDEATLRAAMVDLHKYVTDPAAKARLKEGAGIGTQATQASIVEGLRERAFLTPVKGSKTKFMSSSPARALIDALPGPVKDPAMAGMFKLALDAVASGAMTYEAFMERNVAFITKVVGQLRTAAMNLPVAPSVPCPKCKVGLLRKLKSEKGPFWGCSNFQADPKCTASYPDNDGQPDFTVKPKVKGKGFGFKKPVGA</sequence>
<proteinExistence type="inferred from homology"/>
<evidence type="ECO:0000256" key="6">
    <source>
        <dbReference type="ARBA" id="ARBA00023235"/>
    </source>
</evidence>
<evidence type="ECO:0000256" key="2">
    <source>
        <dbReference type="ARBA" id="ARBA00009446"/>
    </source>
</evidence>
<keyword evidence="6 14" id="KW-0413">Isomerase</keyword>
<dbReference type="GO" id="GO:0006265">
    <property type="term" value="P:DNA topological change"/>
    <property type="evidence" value="ECO:0007669"/>
    <property type="project" value="InterPro"/>
</dbReference>
<dbReference type="Gene3D" id="3.40.50.140">
    <property type="match status" value="1"/>
</dbReference>
<dbReference type="PRINTS" id="PR00417">
    <property type="entry name" value="PRTPISMRASEI"/>
</dbReference>
<dbReference type="InterPro" id="IPR003602">
    <property type="entry name" value="Topo_IA_DNA-bd_dom"/>
</dbReference>
<protein>
    <recommendedName>
        <fullName evidence="3">DNA topoisomerase</fullName>
        <ecNumber evidence="3">5.6.2.1</ecNumber>
    </recommendedName>
    <alternativeName>
        <fullName evidence="10">Omega-protein</fullName>
    </alternativeName>
    <alternativeName>
        <fullName evidence="9">Relaxing enzyme</fullName>
    </alternativeName>
    <alternativeName>
        <fullName evidence="7">Swivelase</fullName>
    </alternativeName>
    <alternativeName>
        <fullName evidence="8">Untwisting enzyme</fullName>
    </alternativeName>
</protein>
<dbReference type="Gene3D" id="3.30.65.10">
    <property type="entry name" value="Bacterial Topoisomerase I, domain 1"/>
    <property type="match status" value="1"/>
</dbReference>
<feature type="compositionally biased region" description="Low complexity" evidence="11">
    <location>
        <begin position="468"/>
        <end position="479"/>
    </location>
</feature>
<dbReference type="GO" id="GO:0003677">
    <property type="term" value="F:DNA binding"/>
    <property type="evidence" value="ECO:0007669"/>
    <property type="project" value="UniProtKB-KW"/>
</dbReference>
<dbReference type="STRING" id="1515439.SAMN06265784_12335"/>
<evidence type="ECO:0000256" key="10">
    <source>
        <dbReference type="ARBA" id="ARBA00032877"/>
    </source>
</evidence>
<dbReference type="EC" id="5.6.2.1" evidence="3"/>
<evidence type="ECO:0000256" key="4">
    <source>
        <dbReference type="ARBA" id="ARBA00023029"/>
    </source>
</evidence>
<dbReference type="Pfam" id="PF01751">
    <property type="entry name" value="Toprim"/>
    <property type="match status" value="1"/>
</dbReference>
<accession>A0A1X7M695</accession>
<dbReference type="GO" id="GO:0006310">
    <property type="term" value="P:DNA recombination"/>
    <property type="evidence" value="ECO:0007669"/>
    <property type="project" value="TreeGrafter"/>
</dbReference>
<dbReference type="GO" id="GO:0006281">
    <property type="term" value="P:DNA repair"/>
    <property type="evidence" value="ECO:0007669"/>
    <property type="project" value="TreeGrafter"/>
</dbReference>
<feature type="domain" description="Topo IA-type catalytic" evidence="13">
    <location>
        <begin position="161"/>
        <end position="626"/>
    </location>
</feature>
<dbReference type="InterPro" id="IPR013826">
    <property type="entry name" value="Topo_IA_cen_sub3"/>
</dbReference>
<dbReference type="SMART" id="SM00437">
    <property type="entry name" value="TOP1Ac"/>
    <property type="match status" value="1"/>
</dbReference>
<dbReference type="SUPFAM" id="SSF56712">
    <property type="entry name" value="Prokaryotic type I DNA topoisomerase"/>
    <property type="match status" value="1"/>
</dbReference>
<dbReference type="PROSITE" id="PS00396">
    <property type="entry name" value="TOPO_IA_1"/>
    <property type="match status" value="1"/>
</dbReference>
<evidence type="ECO:0000256" key="1">
    <source>
        <dbReference type="ARBA" id="ARBA00000213"/>
    </source>
</evidence>
<organism evidence="14 15">
    <name type="scientific">Paraburkholderia susongensis</name>
    <dbReference type="NCBI Taxonomy" id="1515439"/>
    <lineage>
        <taxon>Bacteria</taxon>
        <taxon>Pseudomonadati</taxon>
        <taxon>Pseudomonadota</taxon>
        <taxon>Betaproteobacteria</taxon>
        <taxon>Burkholderiales</taxon>
        <taxon>Burkholderiaceae</taxon>
        <taxon>Paraburkholderia</taxon>
    </lineage>
</organism>
<dbReference type="EMBL" id="FXAT01000023">
    <property type="protein sequence ID" value="SMG61571.1"/>
    <property type="molecule type" value="Genomic_DNA"/>
</dbReference>
<comment type="similarity">
    <text evidence="2">Belongs to the type IA topoisomerase family.</text>
</comment>
<evidence type="ECO:0000259" key="12">
    <source>
        <dbReference type="PROSITE" id="PS50880"/>
    </source>
</evidence>
<dbReference type="OrthoDB" id="9803554at2"/>
<dbReference type="Gene3D" id="2.70.20.10">
    <property type="entry name" value="Topoisomerase I, domain 3"/>
    <property type="match status" value="1"/>
</dbReference>
<evidence type="ECO:0000256" key="9">
    <source>
        <dbReference type="ARBA" id="ARBA00032235"/>
    </source>
</evidence>
<keyword evidence="5" id="KW-0238">DNA-binding</keyword>
<dbReference type="PROSITE" id="PS50880">
    <property type="entry name" value="TOPRIM"/>
    <property type="match status" value="1"/>
</dbReference>
<dbReference type="Pfam" id="PF01131">
    <property type="entry name" value="Topoisom_bac"/>
    <property type="match status" value="1"/>
</dbReference>
<name>A0A1X7M695_9BURK</name>
<dbReference type="InterPro" id="IPR006171">
    <property type="entry name" value="TOPRIM_dom"/>
</dbReference>
<dbReference type="InterPro" id="IPR023405">
    <property type="entry name" value="Topo_IA_core_domain"/>
</dbReference>
<keyword evidence="15" id="KW-1185">Reference proteome</keyword>
<evidence type="ECO:0000256" key="7">
    <source>
        <dbReference type="ARBA" id="ARBA00030003"/>
    </source>
</evidence>
<dbReference type="AlphaFoldDB" id="A0A1X7M695"/>
<dbReference type="InterPro" id="IPR013825">
    <property type="entry name" value="Topo_IA_cen_sub2"/>
</dbReference>
<dbReference type="Gene3D" id="1.10.460.10">
    <property type="entry name" value="Topoisomerase I, domain 2"/>
    <property type="match status" value="1"/>
</dbReference>
<dbReference type="PANTHER" id="PTHR11390">
    <property type="entry name" value="PROKARYOTIC DNA TOPOISOMERASE"/>
    <property type="match status" value="1"/>
</dbReference>
<dbReference type="InterPro" id="IPR013497">
    <property type="entry name" value="Topo_IA_cen"/>
</dbReference>
<dbReference type="RefSeq" id="WP_085489952.1">
    <property type="nucleotide sequence ID" value="NZ_FXAT01000023.1"/>
</dbReference>
<evidence type="ECO:0000259" key="13">
    <source>
        <dbReference type="PROSITE" id="PS52039"/>
    </source>
</evidence>
<feature type="domain" description="Toprim" evidence="12">
    <location>
        <begin position="2"/>
        <end position="142"/>
    </location>
</feature>